<keyword evidence="1" id="KW-0812">Transmembrane</keyword>
<dbReference type="OrthoDB" id="6057860at2759"/>
<dbReference type="EMBL" id="CACVKT020008944">
    <property type="protein sequence ID" value="CAC5418766.1"/>
    <property type="molecule type" value="Genomic_DNA"/>
</dbReference>
<reference evidence="2 3" key="1">
    <citation type="submission" date="2020-06" db="EMBL/GenBank/DDBJ databases">
        <authorList>
            <person name="Li R."/>
            <person name="Bekaert M."/>
        </authorList>
    </citation>
    <scope>NUCLEOTIDE SEQUENCE [LARGE SCALE GENOMIC DNA]</scope>
    <source>
        <strain evidence="3">wild</strain>
    </source>
</reference>
<name>A0A6J8EFM1_MYTCO</name>
<accession>A0A6J8EFM1</accession>
<sequence>MKALQKESPWEPISSIFKIVVGQPQYSIKCKHIVFSESEKASCEKGAEDALHHLHESRQMNDLTRSSSSSSSDNCNYCVNNCSCLETGYVSQIGEKISTCANGKREEVIWAFGINISTAGKPTPRTTPTRREFITIFFRNLIGQKHLFVKSTVSLVLNFFLAISILCTLFLYGNRDSPRILSTLNETQVCIACNGLGLHRSALSAYKQLYNIDRVKTDEGSLLCCYENQRHVYWLLHMVFLRSQYLEGGDNRDPLYRHAALTYLHAVQVPQPGISHWNTPKIKDVGRQQPCPNPSYNLSFISDLVGEHTEMRVDNNGLHIDDSGMYFVFMTQCLRTEDRCISNPTPNFKMQMQLKSTEKVLIQSDVVRAAGSLVFQPYAYCLFTRLHQRDSLGMNISEHKYLNLMLGSNVFVAFKLHDPSKKG</sequence>
<keyword evidence="1" id="KW-0472">Membrane</keyword>
<dbReference type="Gene3D" id="2.60.120.40">
    <property type="match status" value="1"/>
</dbReference>
<dbReference type="AlphaFoldDB" id="A0A6J8EFM1"/>
<dbReference type="InterPro" id="IPR008983">
    <property type="entry name" value="Tumour_necrosis_fac-like_dom"/>
</dbReference>
<evidence type="ECO:0000256" key="1">
    <source>
        <dbReference type="SAM" id="Phobius"/>
    </source>
</evidence>
<protein>
    <submittedName>
        <fullName evidence="2">Uncharacterized protein</fullName>
    </submittedName>
</protein>
<keyword evidence="1" id="KW-1133">Transmembrane helix</keyword>
<feature type="transmembrane region" description="Helical" evidence="1">
    <location>
        <begin position="147"/>
        <end position="172"/>
    </location>
</feature>
<keyword evidence="3" id="KW-1185">Reference proteome</keyword>
<organism evidence="2 3">
    <name type="scientific">Mytilus coruscus</name>
    <name type="common">Sea mussel</name>
    <dbReference type="NCBI Taxonomy" id="42192"/>
    <lineage>
        <taxon>Eukaryota</taxon>
        <taxon>Metazoa</taxon>
        <taxon>Spiralia</taxon>
        <taxon>Lophotrochozoa</taxon>
        <taxon>Mollusca</taxon>
        <taxon>Bivalvia</taxon>
        <taxon>Autobranchia</taxon>
        <taxon>Pteriomorphia</taxon>
        <taxon>Mytilida</taxon>
        <taxon>Mytiloidea</taxon>
        <taxon>Mytilidae</taxon>
        <taxon>Mytilinae</taxon>
        <taxon>Mytilus</taxon>
    </lineage>
</organism>
<evidence type="ECO:0000313" key="3">
    <source>
        <dbReference type="Proteomes" id="UP000507470"/>
    </source>
</evidence>
<dbReference type="Proteomes" id="UP000507470">
    <property type="component" value="Unassembled WGS sequence"/>
</dbReference>
<proteinExistence type="predicted"/>
<gene>
    <name evidence="2" type="ORF">MCOR_51178</name>
</gene>
<evidence type="ECO:0000313" key="2">
    <source>
        <dbReference type="EMBL" id="CAC5418766.1"/>
    </source>
</evidence>